<dbReference type="RefSeq" id="XP_056494461.1">
    <property type="nucleotide sequence ID" value="XM_056625879.1"/>
</dbReference>
<keyword evidence="5" id="KW-1185">Reference proteome</keyword>
<dbReference type="NCBIfam" id="NF033635">
    <property type="entry name" value="SLATT_fungal"/>
    <property type="match status" value="1"/>
</dbReference>
<sequence length="212" mass="22950">MSEPHQSSSQTSEEDQHVYQAYMAATSNLRKKLVQEKKHLKLQYRISAFAFNLLTMVQVIIGAVITALGPSAADHMVAITVLGAINTSCAGLLALLKGRGLPQRLRGGMMEISKVLDFIQDTSVLLRYDKSRVPENGIGPLLEETFQRYASAEQLIEGNQPDTFASGIKPAVNTNATDAEDDQGEGPATNKTNGKGPQVDEEMGFLGGSRRT</sequence>
<feature type="transmembrane region" description="Helical" evidence="2">
    <location>
        <begin position="46"/>
        <end position="69"/>
    </location>
</feature>
<feature type="domain" description="SMODS and SLOG-associating 2TM effector" evidence="3">
    <location>
        <begin position="33"/>
        <end position="152"/>
    </location>
</feature>
<evidence type="ECO:0000313" key="5">
    <source>
        <dbReference type="Proteomes" id="UP001147747"/>
    </source>
</evidence>
<dbReference type="PANTHER" id="PTHR38793">
    <property type="entry name" value="SLATT_FUNGAL DOMAIN-CONTAINING PROTEIN-RELATED"/>
    <property type="match status" value="1"/>
</dbReference>
<evidence type="ECO:0000313" key="4">
    <source>
        <dbReference type="EMBL" id="KAJ5414615.1"/>
    </source>
</evidence>
<accession>A0A9W9WBX3</accession>
<dbReference type="GeneID" id="81364859"/>
<name>A0A9W9WBX3_9EURO</name>
<dbReference type="AlphaFoldDB" id="A0A9W9WBX3"/>
<organism evidence="4 5">
    <name type="scientific">Penicillium cosmopolitanum</name>
    <dbReference type="NCBI Taxonomy" id="1131564"/>
    <lineage>
        <taxon>Eukaryota</taxon>
        <taxon>Fungi</taxon>
        <taxon>Dikarya</taxon>
        <taxon>Ascomycota</taxon>
        <taxon>Pezizomycotina</taxon>
        <taxon>Eurotiomycetes</taxon>
        <taxon>Eurotiomycetidae</taxon>
        <taxon>Eurotiales</taxon>
        <taxon>Aspergillaceae</taxon>
        <taxon>Penicillium</taxon>
    </lineage>
</organism>
<dbReference type="EMBL" id="JAPZBU010000003">
    <property type="protein sequence ID" value="KAJ5414615.1"/>
    <property type="molecule type" value="Genomic_DNA"/>
</dbReference>
<dbReference type="Pfam" id="PF18142">
    <property type="entry name" value="SLATT_fungal"/>
    <property type="match status" value="1"/>
</dbReference>
<proteinExistence type="predicted"/>
<dbReference type="InterPro" id="IPR041622">
    <property type="entry name" value="SLATT_fungi"/>
</dbReference>
<comment type="caution">
    <text evidence="4">The sequence shown here is derived from an EMBL/GenBank/DDBJ whole genome shotgun (WGS) entry which is preliminary data.</text>
</comment>
<protein>
    <recommendedName>
        <fullName evidence="3">SMODS and SLOG-associating 2TM effector domain-containing protein</fullName>
    </recommendedName>
</protein>
<feature type="transmembrane region" description="Helical" evidence="2">
    <location>
        <begin position="75"/>
        <end position="96"/>
    </location>
</feature>
<keyword evidence="2" id="KW-0812">Transmembrane</keyword>
<dbReference type="Proteomes" id="UP001147747">
    <property type="component" value="Unassembled WGS sequence"/>
</dbReference>
<evidence type="ECO:0000256" key="2">
    <source>
        <dbReference type="SAM" id="Phobius"/>
    </source>
</evidence>
<reference evidence="4" key="2">
    <citation type="journal article" date="2023" name="IMA Fungus">
        <title>Comparative genomic study of the Penicillium genus elucidates a diverse pangenome and 15 lateral gene transfer events.</title>
        <authorList>
            <person name="Petersen C."/>
            <person name="Sorensen T."/>
            <person name="Nielsen M.R."/>
            <person name="Sondergaard T.E."/>
            <person name="Sorensen J.L."/>
            <person name="Fitzpatrick D.A."/>
            <person name="Frisvad J.C."/>
            <person name="Nielsen K.L."/>
        </authorList>
    </citation>
    <scope>NUCLEOTIDE SEQUENCE</scope>
    <source>
        <strain evidence="4">IBT 29677</strain>
    </source>
</reference>
<dbReference type="OrthoDB" id="4472872at2759"/>
<evidence type="ECO:0000259" key="3">
    <source>
        <dbReference type="Pfam" id="PF18142"/>
    </source>
</evidence>
<gene>
    <name evidence="4" type="ORF">N7509_001242</name>
</gene>
<keyword evidence="2" id="KW-1133">Transmembrane helix</keyword>
<dbReference type="PANTHER" id="PTHR38793:SF3">
    <property type="entry name" value="SMODS AND SLOG-ASSOCIATING 2TM EFFECTOR DOMAIN-CONTAINING PROTEIN"/>
    <property type="match status" value="1"/>
</dbReference>
<feature type="region of interest" description="Disordered" evidence="1">
    <location>
        <begin position="160"/>
        <end position="212"/>
    </location>
</feature>
<evidence type="ECO:0000256" key="1">
    <source>
        <dbReference type="SAM" id="MobiDB-lite"/>
    </source>
</evidence>
<keyword evidence="2" id="KW-0472">Membrane</keyword>
<reference evidence="4" key="1">
    <citation type="submission" date="2022-12" db="EMBL/GenBank/DDBJ databases">
        <authorList>
            <person name="Petersen C."/>
        </authorList>
    </citation>
    <scope>NUCLEOTIDE SEQUENCE</scope>
    <source>
        <strain evidence="4">IBT 29677</strain>
    </source>
</reference>